<evidence type="ECO:0000256" key="1">
    <source>
        <dbReference type="SAM" id="MobiDB-lite"/>
    </source>
</evidence>
<dbReference type="EMBL" id="KV417493">
    <property type="protein sequence ID" value="KZP30611.1"/>
    <property type="molecule type" value="Genomic_DNA"/>
</dbReference>
<evidence type="ECO:0000313" key="2">
    <source>
        <dbReference type="EMBL" id="KZP30611.1"/>
    </source>
</evidence>
<feature type="compositionally biased region" description="Polar residues" evidence="1">
    <location>
        <begin position="88"/>
        <end position="106"/>
    </location>
</feature>
<accession>A0A166THD1</accession>
<gene>
    <name evidence="2" type="ORF">FIBSPDRAFT_945951</name>
</gene>
<name>A0A166THD1_9AGAM</name>
<evidence type="ECO:0000313" key="3">
    <source>
        <dbReference type="Proteomes" id="UP000076532"/>
    </source>
</evidence>
<dbReference type="AlphaFoldDB" id="A0A166THD1"/>
<dbReference type="Proteomes" id="UP000076532">
    <property type="component" value="Unassembled WGS sequence"/>
</dbReference>
<protein>
    <submittedName>
        <fullName evidence="2">Uncharacterized protein</fullName>
    </submittedName>
</protein>
<proteinExistence type="predicted"/>
<sequence>MGNKKNIWKAIRLQPSHSSAELSSPPTNSASSAPVAAQYERVRTTRDVRRAYNTRQNVMATSTGTYALSHARRSLSAPNLVPDEGLASSVSHTSTPVLSARLTTSL</sequence>
<organism evidence="2 3">
    <name type="scientific">Athelia psychrophila</name>
    <dbReference type="NCBI Taxonomy" id="1759441"/>
    <lineage>
        <taxon>Eukaryota</taxon>
        <taxon>Fungi</taxon>
        <taxon>Dikarya</taxon>
        <taxon>Basidiomycota</taxon>
        <taxon>Agaricomycotina</taxon>
        <taxon>Agaricomycetes</taxon>
        <taxon>Agaricomycetidae</taxon>
        <taxon>Atheliales</taxon>
        <taxon>Atheliaceae</taxon>
        <taxon>Athelia</taxon>
    </lineage>
</organism>
<reference evidence="2 3" key="1">
    <citation type="journal article" date="2016" name="Mol. Biol. Evol.">
        <title>Comparative Genomics of Early-Diverging Mushroom-Forming Fungi Provides Insights into the Origins of Lignocellulose Decay Capabilities.</title>
        <authorList>
            <person name="Nagy L.G."/>
            <person name="Riley R."/>
            <person name="Tritt A."/>
            <person name="Adam C."/>
            <person name="Daum C."/>
            <person name="Floudas D."/>
            <person name="Sun H."/>
            <person name="Yadav J.S."/>
            <person name="Pangilinan J."/>
            <person name="Larsson K.H."/>
            <person name="Matsuura K."/>
            <person name="Barry K."/>
            <person name="Labutti K."/>
            <person name="Kuo R."/>
            <person name="Ohm R.A."/>
            <person name="Bhattacharya S.S."/>
            <person name="Shirouzu T."/>
            <person name="Yoshinaga Y."/>
            <person name="Martin F.M."/>
            <person name="Grigoriev I.V."/>
            <person name="Hibbett D.S."/>
        </authorList>
    </citation>
    <scope>NUCLEOTIDE SEQUENCE [LARGE SCALE GENOMIC DNA]</scope>
    <source>
        <strain evidence="2 3">CBS 109695</strain>
    </source>
</reference>
<feature type="compositionally biased region" description="Low complexity" evidence="1">
    <location>
        <begin position="23"/>
        <end position="37"/>
    </location>
</feature>
<keyword evidence="3" id="KW-1185">Reference proteome</keyword>
<feature type="region of interest" description="Disordered" evidence="1">
    <location>
        <begin position="14"/>
        <end position="38"/>
    </location>
</feature>
<feature type="region of interest" description="Disordered" evidence="1">
    <location>
        <begin position="83"/>
        <end position="106"/>
    </location>
</feature>